<sequence>MFSTWGDLMDRRDWLNIAEYVSLAGVVVGSVLAAISGQVIYAAVPVTVSLGLNLVNRRRLMRRSPVGVEEVKMAPEAMKATIAQEMEPVVAAVRQLRSRSTELEQSLVVLKTQLQRLRGEFQARPELEQVESLAEVITALQQCLEGMPAGKPGQTPIAELEREIVQAIARIPSIVEVEVQQQLQKLGELPPKRNP</sequence>
<reference evidence="3 4" key="1">
    <citation type="journal article" date="2022" name="Front. Microbiol.">
        <title>High genomic differentiation and limited gene flow indicate recent cryptic speciation within the genus Laspinema (cyanobacteria).</title>
        <authorList>
            <person name="Stanojkovic A."/>
            <person name="Skoupy S."/>
            <person name="Skaloud P."/>
            <person name="Dvorak P."/>
        </authorList>
    </citation>
    <scope>NUCLEOTIDE SEQUENCE [LARGE SCALE GENOMIC DNA]</scope>
    <source>
        <strain evidence="3 4">D2a</strain>
    </source>
</reference>
<name>A0ABT2MN88_9CYAN</name>
<evidence type="ECO:0000313" key="4">
    <source>
        <dbReference type="Proteomes" id="UP001525890"/>
    </source>
</evidence>
<organism evidence="3 4">
    <name type="scientific">Laspinema palackyanum D2a</name>
    <dbReference type="NCBI Taxonomy" id="2953684"/>
    <lineage>
        <taxon>Bacteria</taxon>
        <taxon>Bacillati</taxon>
        <taxon>Cyanobacteriota</taxon>
        <taxon>Cyanophyceae</taxon>
        <taxon>Oscillatoriophycideae</taxon>
        <taxon>Oscillatoriales</taxon>
        <taxon>Laspinemataceae</taxon>
        <taxon>Laspinema</taxon>
        <taxon>Laspinema palackyanum</taxon>
    </lineage>
</organism>
<keyword evidence="1" id="KW-0175">Coiled coil</keyword>
<evidence type="ECO:0000313" key="3">
    <source>
        <dbReference type="EMBL" id="MCT7966214.1"/>
    </source>
</evidence>
<dbReference type="EMBL" id="JAMXFF010000008">
    <property type="protein sequence ID" value="MCT7966214.1"/>
    <property type="molecule type" value="Genomic_DNA"/>
</dbReference>
<dbReference type="RefSeq" id="WP_368005858.1">
    <property type="nucleotide sequence ID" value="NZ_JAMXFF010000008.1"/>
</dbReference>
<feature type="transmembrane region" description="Helical" evidence="2">
    <location>
        <begin position="20"/>
        <end position="53"/>
    </location>
</feature>
<evidence type="ECO:0000256" key="2">
    <source>
        <dbReference type="SAM" id="Phobius"/>
    </source>
</evidence>
<proteinExistence type="predicted"/>
<keyword evidence="2" id="KW-0812">Transmembrane</keyword>
<accession>A0ABT2MN88</accession>
<protein>
    <submittedName>
        <fullName evidence="3">Uncharacterized protein</fullName>
    </submittedName>
</protein>
<gene>
    <name evidence="3" type="ORF">NG799_07695</name>
</gene>
<feature type="coiled-coil region" evidence="1">
    <location>
        <begin position="93"/>
        <end position="120"/>
    </location>
</feature>
<keyword evidence="4" id="KW-1185">Reference proteome</keyword>
<keyword evidence="2" id="KW-1133">Transmembrane helix</keyword>
<comment type="caution">
    <text evidence="3">The sequence shown here is derived from an EMBL/GenBank/DDBJ whole genome shotgun (WGS) entry which is preliminary data.</text>
</comment>
<evidence type="ECO:0000256" key="1">
    <source>
        <dbReference type="SAM" id="Coils"/>
    </source>
</evidence>
<dbReference type="Proteomes" id="UP001525890">
    <property type="component" value="Unassembled WGS sequence"/>
</dbReference>
<keyword evidence="2" id="KW-0472">Membrane</keyword>